<feature type="compositionally biased region" description="Gly residues" evidence="3">
    <location>
        <begin position="1403"/>
        <end position="1451"/>
    </location>
</feature>
<dbReference type="FunFam" id="2.30.30.30:FF:000064">
    <property type="entry name" value="SPT5 homolog, DSIF elongation factor subunit"/>
    <property type="match status" value="1"/>
</dbReference>
<dbReference type="InterPro" id="IPR036735">
    <property type="entry name" value="NGN_dom_sf"/>
</dbReference>
<dbReference type="InterPro" id="IPR039659">
    <property type="entry name" value="SPT5"/>
</dbReference>
<evidence type="ECO:0000313" key="6">
    <source>
        <dbReference type="RefSeq" id="XP_035548261.1"/>
    </source>
</evidence>
<dbReference type="CDD" id="cd06084">
    <property type="entry name" value="KOW_Spt5_4"/>
    <property type="match status" value="1"/>
</dbReference>
<feature type="compositionally biased region" description="Basic and acidic residues" evidence="3">
    <location>
        <begin position="1735"/>
        <end position="1744"/>
    </location>
</feature>
<dbReference type="GO" id="GO:0032044">
    <property type="term" value="C:DSIF complex"/>
    <property type="evidence" value="ECO:0000318"/>
    <property type="project" value="GO_Central"/>
</dbReference>
<feature type="compositionally biased region" description="Polar residues" evidence="3">
    <location>
        <begin position="1502"/>
        <end position="1528"/>
    </location>
</feature>
<dbReference type="SMART" id="SM00739">
    <property type="entry name" value="KOW"/>
    <property type="match status" value="3"/>
</dbReference>
<dbReference type="InterPro" id="IPR041973">
    <property type="entry name" value="KOW_Spt5_1"/>
</dbReference>
<dbReference type="PANTHER" id="PTHR11125:SF8">
    <property type="entry name" value="PROTEIN RNA-DIRECTED DNA METHYLATION 3"/>
    <property type="match status" value="1"/>
</dbReference>
<accession>A0A6P9ELH6</accession>
<dbReference type="GO" id="GO:0003729">
    <property type="term" value="F:mRNA binding"/>
    <property type="evidence" value="ECO:0000318"/>
    <property type="project" value="GO_Central"/>
</dbReference>
<dbReference type="InterPro" id="IPR005100">
    <property type="entry name" value="NGN-domain"/>
</dbReference>
<evidence type="ECO:0000259" key="4">
    <source>
        <dbReference type="SMART" id="SM00739"/>
    </source>
</evidence>
<keyword evidence="2" id="KW-0539">Nucleus</keyword>
<feature type="domain" description="KOW" evidence="4">
    <location>
        <begin position="468"/>
        <end position="495"/>
    </location>
</feature>
<feature type="compositionally biased region" description="Polar residues" evidence="3">
    <location>
        <begin position="1268"/>
        <end position="1281"/>
    </location>
</feature>
<dbReference type="PANTHER" id="PTHR11125">
    <property type="entry name" value="SUPPRESSOR OF TY 5"/>
    <property type="match status" value="1"/>
</dbReference>
<feature type="compositionally biased region" description="Low complexity" evidence="3">
    <location>
        <begin position="1535"/>
        <end position="1547"/>
    </location>
</feature>
<dbReference type="OrthoDB" id="28901at2759"/>
<name>A0A6P9ELH6_JUGRE</name>
<dbReference type="Gene3D" id="2.30.30.30">
    <property type="match status" value="2"/>
</dbReference>
<dbReference type="InParanoid" id="A0A6P9ELH6"/>
<feature type="compositionally biased region" description="Low complexity" evidence="3">
    <location>
        <begin position="1299"/>
        <end position="1309"/>
    </location>
</feature>
<dbReference type="InterPro" id="IPR041977">
    <property type="entry name" value="KOW_Spt5_4"/>
</dbReference>
<feature type="compositionally biased region" description="Polar residues" evidence="3">
    <location>
        <begin position="1078"/>
        <end position="1094"/>
    </location>
</feature>
<dbReference type="CDD" id="cd09888">
    <property type="entry name" value="NGN_Euk"/>
    <property type="match status" value="1"/>
</dbReference>
<dbReference type="FunFam" id="3.30.70.940:FF:000010">
    <property type="entry name" value="Protein RNA-directed DNA methylation 3"/>
    <property type="match status" value="1"/>
</dbReference>
<reference evidence="6" key="1">
    <citation type="submission" date="2025-08" db="UniProtKB">
        <authorList>
            <consortium name="RefSeq"/>
        </authorList>
    </citation>
    <scope>IDENTIFICATION</scope>
    <source>
        <tissue evidence="6">Leaves</tissue>
    </source>
</reference>
<feature type="region of interest" description="Disordered" evidence="3">
    <location>
        <begin position="764"/>
        <end position="799"/>
    </location>
</feature>
<protein>
    <submittedName>
        <fullName evidence="6">Protein RNA-directed DNA methylation 3-like isoform X1</fullName>
    </submittedName>
</protein>
<dbReference type="RefSeq" id="XP_035548261.1">
    <property type="nucleotide sequence ID" value="XM_035692368.1"/>
</dbReference>
<sequence length="1744" mass="187032">MARKGKEVAGKAPAGKRKCGGNDDKSGSIRKKRNREVLQFFEDVAADANDTDDSDDSDIDNYFMEEEFFSEPNIKSETGNAQDVPLVPKEEINEDDFDKIMEERYKTGSDFSTFAGDDYDNKRSIERNSLIPTAKDPTIWKVKCMVGRERQSAFCLMQKYVDLKLLGSKLQILSAFALDQMKGFICIEAEKQCDINEACKGISSIYPTRVMPVPKNEVSHLFSARSKCNEVSEGMWARVKNGKYKGDLAQIVAVNNARKKATVKLIPRIDLQSLAAKYGGGVKLKKNSIPAPRLMSTSELEEFRPLIKFKRDRDTDTVFEMLDGLMFKGGYLFKKIPIDSLSCWGVEPSEEELLKFKPSVNTESDNLEWLSQLYGEQKKKRIIRSGDKGGGKGEGSSGSGDVNGFELYDFVCFGRKDFGVIVGMEKGDTFKILKEGLVGPDVVTIQLPELKSGPFDTKFTALDQRMKPISVTDTIKVLEGPIKGRQGIVRKIYRGITFFYDENETENGGYLCAKSHLCEKIKLFTDMCNEKVGGESGPSGFEDFTSSPKSPLSPKMPWQARENSREFNRGDKDGMFSIGQTLRIRIGPLKGYLCRVLALRHSDVTVKLDSQHKVLTVKSEHLSEVRGKSCTISLSENPESSSLEPFNLLGTEGCSRDWMQGAGTSAGSDVWNSGGLSAERSSWPSFPASGSSLQPESSSANPLEGNDAEKGVENAAWESKVIPNQSSSWGVVATHEKSSWGASASNGDPSLATAVINEKSSWGASTANENSSWGAAAANEKSSWGASTSNEKSSWGTAASNDRAVDQIAGWVEGKDAWNKTISKTGFGGSSSNSWDKSVAPDRDLPGSPKVSGDNWGKGNLKIGTPADSSNDAGVTWEKKTVSDNQGGERTSGEPWNKGKSIAANLTSNWGDSTAGKTQQDSWGKSKDAAEAGLWEREKNGNSAVDWDGRKNMGSGWDQQKSWDQGKGAVAGEGSTWGKAVDSADKGTASGFQEDSWGKAIKNWSTKDGSSGSKTDWKISTPVAENQAGDWGNAGGNQTQAGGSWSKPGRGSTWSKHADATLEDESKGKRDQDDCWNRSKSSGGDQGSSWNKQDAGSWGKPAGGSTWSKQAAASLEDESKGKRDQDDCWNRSKNSSGDQGSGGWNKGWVENKEDTNGRDSWARPKAFDKDSGFGGRRGRGGGRGGRDQFGRGRSFSQRLSGWNGVQENTSTNDGTSPGNSSGWTNDQAWGSGDTRQRYGGKSSGWNNITTGNNEEDDHKDQGGDWNKGKTSYDGSASGWNQSSGWKSGSKDGKNDDSSWGRSSWNSGSSDATRNQDSSWGRKSDANEDGNQDSNWGKRSNWNSESGDANKDSGWGKKSNWASGNESVAGGSGDQTESFSERASDGNYRGGFGGRGSSDRGGFRGRGGFGGRGGDRGGFGGRGREQGGFGGRGRSDRGGFGGRSDRGGFGGRGRGRWDQSGGWNNRNDSSEDKPSDWNQEAGEGWKKNDGVETWNGAGDKNKSQSWNAGSCGTSNQTSGWNSKGWNQPTAAKDAAGSGWNKGSGSSNEAGGGKGNNGGSTEATGGNQSSSWGKSTIATEIKENNQQGGGWNGGTKSSTHSGGWNNQDSGSSALSGGWNKGTVSRNEAGGSRGNNWGSTDASGGNQWGKLTITAEIKETNQQGGGWNNQDSGCDRGMGTEIRGDGGDKAVPWGQSNASDRGQTTSWNQSKDVKGESNRDEKPTDSWDKATASSWGKGNDRDGKGGW</sequence>
<feature type="compositionally biased region" description="Basic and acidic residues" evidence="3">
    <location>
        <begin position="1708"/>
        <end position="1725"/>
    </location>
</feature>
<proteinExistence type="predicted"/>
<dbReference type="InterPro" id="IPR039385">
    <property type="entry name" value="NGN_Euk"/>
</dbReference>
<feature type="compositionally biased region" description="Polar residues" evidence="3">
    <location>
        <begin position="823"/>
        <end position="836"/>
    </location>
</feature>
<feature type="compositionally biased region" description="Polar residues" evidence="3">
    <location>
        <begin position="1243"/>
        <end position="1252"/>
    </location>
</feature>
<feature type="compositionally biased region" description="Basic and acidic residues" evidence="3">
    <location>
        <begin position="1056"/>
        <end position="1077"/>
    </location>
</feature>
<dbReference type="Pfam" id="PF23290">
    <property type="entry name" value="KOW5_SPT5"/>
    <property type="match status" value="1"/>
</dbReference>
<evidence type="ECO:0000313" key="5">
    <source>
        <dbReference type="Proteomes" id="UP000235220"/>
    </source>
</evidence>
<dbReference type="InterPro" id="IPR005824">
    <property type="entry name" value="KOW"/>
</dbReference>
<dbReference type="Pfam" id="PF23291">
    <property type="entry name" value="KOW4_SPT5"/>
    <property type="match status" value="1"/>
</dbReference>
<dbReference type="GO" id="GO:0006357">
    <property type="term" value="P:regulation of transcription by RNA polymerase II"/>
    <property type="evidence" value="ECO:0007669"/>
    <property type="project" value="InterPro"/>
</dbReference>
<feature type="region of interest" description="Disordered" evidence="3">
    <location>
        <begin position="681"/>
        <end position="707"/>
    </location>
</feature>
<dbReference type="KEGG" id="jre:108991166"/>
<dbReference type="InterPro" id="IPR014722">
    <property type="entry name" value="Rib_uL2_dom2"/>
</dbReference>
<feature type="region of interest" description="Disordered" evidence="3">
    <location>
        <begin position="535"/>
        <end position="557"/>
    </location>
</feature>
<feature type="domain" description="KOW" evidence="4">
    <location>
        <begin position="230"/>
        <end position="257"/>
    </location>
</feature>
<feature type="compositionally biased region" description="Basic and acidic residues" evidence="3">
    <location>
        <begin position="1149"/>
        <end position="1171"/>
    </location>
</feature>
<feature type="compositionally biased region" description="Polar residues" evidence="3">
    <location>
        <begin position="904"/>
        <end position="923"/>
    </location>
</feature>
<feature type="compositionally biased region" description="Basic and acidic residues" evidence="3">
    <location>
        <begin position="1288"/>
        <end position="1298"/>
    </location>
</feature>
<dbReference type="Pfam" id="PF23042">
    <property type="entry name" value="KOW1_SPT5"/>
    <property type="match status" value="1"/>
</dbReference>
<feature type="compositionally biased region" description="Polar residues" evidence="3">
    <location>
        <begin position="1691"/>
        <end position="1707"/>
    </location>
</feature>
<evidence type="ECO:0000256" key="1">
    <source>
        <dbReference type="ARBA" id="ARBA00004123"/>
    </source>
</evidence>
<feature type="compositionally biased region" description="Polar residues" evidence="3">
    <location>
        <begin position="764"/>
        <end position="773"/>
    </location>
</feature>
<feature type="compositionally biased region" description="Low complexity" evidence="3">
    <location>
        <begin position="681"/>
        <end position="692"/>
    </location>
</feature>
<feature type="compositionally biased region" description="Polar residues" evidence="3">
    <location>
        <begin position="1331"/>
        <end position="1346"/>
    </location>
</feature>
<dbReference type="InterPro" id="IPR057936">
    <property type="entry name" value="KOWx_Spt5"/>
</dbReference>
<dbReference type="Gene3D" id="3.30.70.940">
    <property type="entry name" value="NusG, N-terminal domain"/>
    <property type="match status" value="1"/>
</dbReference>
<feature type="compositionally biased region" description="Basic and acidic residues" evidence="3">
    <location>
        <begin position="924"/>
        <end position="940"/>
    </location>
</feature>
<organism evidence="5 6">
    <name type="scientific">Juglans regia</name>
    <name type="common">English walnut</name>
    <dbReference type="NCBI Taxonomy" id="51240"/>
    <lineage>
        <taxon>Eukaryota</taxon>
        <taxon>Viridiplantae</taxon>
        <taxon>Streptophyta</taxon>
        <taxon>Embryophyta</taxon>
        <taxon>Tracheophyta</taxon>
        <taxon>Spermatophyta</taxon>
        <taxon>Magnoliopsida</taxon>
        <taxon>eudicotyledons</taxon>
        <taxon>Gunneridae</taxon>
        <taxon>Pentapetalae</taxon>
        <taxon>rosids</taxon>
        <taxon>fabids</taxon>
        <taxon>Fagales</taxon>
        <taxon>Juglandaceae</taxon>
        <taxon>Juglans</taxon>
    </lineage>
</organism>
<dbReference type="Proteomes" id="UP000235220">
    <property type="component" value="Chromosome 7"/>
</dbReference>
<dbReference type="CDD" id="cd06081">
    <property type="entry name" value="KOW_Spt5_1"/>
    <property type="match status" value="1"/>
</dbReference>
<dbReference type="GeneID" id="108991166"/>
<feature type="compositionally biased region" description="Polar residues" evidence="3">
    <location>
        <begin position="1197"/>
        <end position="1228"/>
    </location>
</feature>
<dbReference type="GO" id="GO:0006368">
    <property type="term" value="P:transcription elongation by RNA polymerase II"/>
    <property type="evidence" value="ECO:0000318"/>
    <property type="project" value="GO_Central"/>
</dbReference>
<dbReference type="FunCoup" id="A0A6P9ELH6">
    <property type="interactions" value="1401"/>
</dbReference>
<feature type="compositionally biased region" description="Polar residues" evidence="3">
    <location>
        <begin position="780"/>
        <end position="799"/>
    </location>
</feature>
<evidence type="ECO:0000256" key="2">
    <source>
        <dbReference type="ARBA" id="ARBA00023242"/>
    </source>
</evidence>
<feature type="region of interest" description="Disordered" evidence="3">
    <location>
        <begin position="823"/>
        <end position="1744"/>
    </location>
</feature>
<feature type="region of interest" description="Disordered" evidence="3">
    <location>
        <begin position="1"/>
        <end position="34"/>
    </location>
</feature>
<feature type="compositionally biased region" description="Low complexity" evidence="3">
    <location>
        <begin position="546"/>
        <end position="557"/>
    </location>
</feature>
<dbReference type="Pfam" id="PF23037">
    <property type="entry name" value="KOWx_SPT5"/>
    <property type="match status" value="1"/>
</dbReference>
<feature type="compositionally biased region" description="Basic and acidic residues" evidence="3">
    <location>
        <begin position="1117"/>
        <end position="1130"/>
    </location>
</feature>
<feature type="domain" description="KOW" evidence="4">
    <location>
        <begin position="575"/>
        <end position="602"/>
    </location>
</feature>
<keyword evidence="5" id="KW-1185">Reference proteome</keyword>
<feature type="compositionally biased region" description="Polar residues" evidence="3">
    <location>
        <begin position="1593"/>
        <end position="1612"/>
    </location>
</feature>
<feature type="compositionally biased region" description="Polar residues" evidence="3">
    <location>
        <begin position="1559"/>
        <end position="1576"/>
    </location>
</feature>
<feature type="compositionally biased region" description="Polar residues" evidence="3">
    <location>
        <begin position="1631"/>
        <end position="1642"/>
    </location>
</feature>
<dbReference type="GO" id="GO:0032784">
    <property type="term" value="P:regulation of DNA-templated transcription elongation"/>
    <property type="evidence" value="ECO:0007669"/>
    <property type="project" value="InterPro"/>
</dbReference>
<gene>
    <name evidence="6" type="primary">LOC108991166</name>
</gene>
<dbReference type="Pfam" id="PF03439">
    <property type="entry name" value="Spt5-NGN"/>
    <property type="match status" value="1"/>
</dbReference>
<feature type="compositionally biased region" description="Polar residues" evidence="3">
    <location>
        <begin position="1003"/>
        <end position="1014"/>
    </location>
</feature>
<evidence type="ECO:0000256" key="3">
    <source>
        <dbReference type="SAM" id="MobiDB-lite"/>
    </source>
</evidence>
<dbReference type="InterPro" id="IPR041978">
    <property type="entry name" value="KOW_Spt5_5"/>
</dbReference>
<comment type="subcellular location">
    <subcellularLocation>
        <location evidence="1">Nucleus</location>
    </subcellularLocation>
</comment>